<dbReference type="GeneID" id="94291587"/>
<feature type="region of interest" description="Disordered" evidence="1">
    <location>
        <begin position="466"/>
        <end position="491"/>
    </location>
</feature>
<dbReference type="OrthoDB" id="266000at2759"/>
<sequence>MSNTPQARTPTKQAIGYAPVRRRLLLSLQDALINNSSPPSRPHAEQSSPLSSCGNRTKKEVHGPSSEKRDVLLRAASASSDVASASRHQKSKEEKGDFLEVTATLASILIRPSQRAPVAAGGPDETESCTPTHTDPQGEQHSAKPSVLLPSSLLERSEAVVDSAQTHDWSPVPSHERAASLACSSAPSSPVSSGKHTGLVALNVGSRYSAAAKGSSGERGDVYAVPLTSVLEIGSSIVSIPITPNRSAPVHFFRPAKALRPATGAPIEEVAAADSDGNSADPGEGSKDVLRSGASAQVLRQGVELHLTPLHTPRVMNMSTTLNEKEVQEINAGGEDVAVADQCSPFDAPKTIAAAALEQRQVDHSQKYSPPPAPRGFPRTNIAIHAEDNLCTYAATVSPESSRSSPNVEPSPLCMHDRGERSLDPSSPRSTNMASPASPWKEDLCGIDHVFDIGKYTVGAIAGTPALQPQSAPPPLQESSNVVDDSLSPGGRPGTCKHVSPLSGPGVNTSYGCSDGGSTLESHQACRLTPGGRADVGDDGYGRSTSLNTTGSLEKYGREVVQPHQCRPARDVMTVEGLRIANVSSAVSLARNDSAPLGCEGIPTALPSHGHANNPICSRDDDRGLALEPSPALAAEFHHRALAAFMTACKEAWLPSTALTGLAQAFPHMYTPPSAAAQVSPTGAPVSEMSLLFQLYYSSPSEKAAERLVEIFFDTQRMRYLNWVHHLQFEFLYVRMVALPAVSMLEVYDRRLTCMRRDLCIRDAIKLFMLLLPRPRAPQAPSKRGIFAAFRMALHAVSGDRGNGRARMASAKRRGSSHASSQPQPSPSAAPLSATEEQGQHVPPRIEPLSASEHCYPARSTAPLCGVDPCAPGGCNTCSVKVAVSSPNGGAGDNCEEVLDDVRNAKDTKDSSREIGSCHGETPRPLKTVYRDYHLLAAKKARQGGAYSSAASSTGSWLPSLTGRRLHKVSGAPNTTERSDTDGDVFCAACGTSSSRCIFNRDKGMWRPKNVTLPDGRLCAEEWVPPHKCHRPLQPTTTKTADACFVNLYDAEALKDFVK</sequence>
<gene>
    <name evidence="2" type="ORF">JKF63_05553</name>
</gene>
<evidence type="ECO:0000313" key="2">
    <source>
        <dbReference type="EMBL" id="KAG5503414.1"/>
    </source>
</evidence>
<feature type="region of interest" description="Disordered" evidence="1">
    <location>
        <begin position="800"/>
        <end position="842"/>
    </location>
</feature>
<name>A0A836I1X5_9TRYP</name>
<feature type="compositionally biased region" description="Polar residues" evidence="1">
    <location>
        <begin position="424"/>
        <end position="435"/>
    </location>
</feature>
<dbReference type="Proteomes" id="UP000674318">
    <property type="component" value="Chromosome 24"/>
</dbReference>
<feature type="compositionally biased region" description="Low complexity" evidence="1">
    <location>
        <begin position="73"/>
        <end position="86"/>
    </location>
</feature>
<organism evidence="2 3">
    <name type="scientific">Porcisia hertigi</name>
    <dbReference type="NCBI Taxonomy" id="2761500"/>
    <lineage>
        <taxon>Eukaryota</taxon>
        <taxon>Discoba</taxon>
        <taxon>Euglenozoa</taxon>
        <taxon>Kinetoplastea</taxon>
        <taxon>Metakinetoplastina</taxon>
        <taxon>Trypanosomatida</taxon>
        <taxon>Trypanosomatidae</taxon>
        <taxon>Leishmaniinae</taxon>
        <taxon>Porcisia</taxon>
    </lineage>
</organism>
<feature type="region of interest" description="Disordered" evidence="1">
    <location>
        <begin position="31"/>
        <end position="96"/>
    </location>
</feature>
<feature type="region of interest" description="Disordered" evidence="1">
    <location>
        <begin position="113"/>
        <end position="144"/>
    </location>
</feature>
<accession>A0A836I1X5</accession>
<proteinExistence type="predicted"/>
<reference evidence="2 3" key="1">
    <citation type="submission" date="2021-02" db="EMBL/GenBank/DDBJ databases">
        <title>Porcisia hertigi Genome sequencing and assembly.</title>
        <authorList>
            <person name="Almutairi H."/>
            <person name="Gatherer D."/>
        </authorList>
    </citation>
    <scope>NUCLEOTIDE SEQUENCE [LARGE SCALE GENOMIC DNA]</scope>
    <source>
        <strain evidence="2 3">C119</strain>
    </source>
</reference>
<comment type="caution">
    <text evidence="2">The sequence shown here is derived from an EMBL/GenBank/DDBJ whole genome shotgun (WGS) entry which is preliminary data.</text>
</comment>
<feature type="compositionally biased region" description="Polar residues" evidence="1">
    <location>
        <begin position="45"/>
        <end position="55"/>
    </location>
</feature>
<feature type="compositionally biased region" description="Basic and acidic residues" evidence="1">
    <location>
        <begin position="57"/>
        <end position="72"/>
    </location>
</feature>
<dbReference type="AlphaFoldDB" id="A0A836I1X5"/>
<keyword evidence="3" id="KW-1185">Reference proteome</keyword>
<evidence type="ECO:0000256" key="1">
    <source>
        <dbReference type="SAM" id="MobiDB-lite"/>
    </source>
</evidence>
<protein>
    <submittedName>
        <fullName evidence="2">Uncharacterized protein</fullName>
    </submittedName>
</protein>
<dbReference type="EMBL" id="JAFJZO010000024">
    <property type="protein sequence ID" value="KAG5503414.1"/>
    <property type="molecule type" value="Genomic_DNA"/>
</dbReference>
<feature type="region of interest" description="Disordered" evidence="1">
    <location>
        <begin position="359"/>
        <end position="379"/>
    </location>
</feature>
<dbReference type="KEGG" id="phet:94291587"/>
<feature type="region of interest" description="Disordered" evidence="1">
    <location>
        <begin position="397"/>
        <end position="439"/>
    </location>
</feature>
<feature type="compositionally biased region" description="Polar residues" evidence="1">
    <location>
        <begin position="398"/>
        <end position="408"/>
    </location>
</feature>
<evidence type="ECO:0000313" key="3">
    <source>
        <dbReference type="Proteomes" id="UP000674318"/>
    </source>
</evidence>
<dbReference type="RefSeq" id="XP_067756776.1">
    <property type="nucleotide sequence ID" value="XM_067901510.1"/>
</dbReference>
<feature type="compositionally biased region" description="Low complexity" evidence="1">
    <location>
        <begin position="817"/>
        <end position="834"/>
    </location>
</feature>